<feature type="compositionally biased region" description="Basic residues" evidence="2">
    <location>
        <begin position="1"/>
        <end position="10"/>
    </location>
</feature>
<dbReference type="PROSITE" id="PS00973">
    <property type="entry name" value="USP_2"/>
    <property type="match status" value="1"/>
</dbReference>
<dbReference type="PANTHER" id="PTHR24006">
    <property type="entry name" value="UBIQUITIN CARBOXYL-TERMINAL HYDROLASE"/>
    <property type="match status" value="1"/>
</dbReference>
<feature type="compositionally biased region" description="Polar residues" evidence="2">
    <location>
        <begin position="103"/>
        <end position="112"/>
    </location>
</feature>
<evidence type="ECO:0000313" key="4">
    <source>
        <dbReference type="EMBL" id="MFH4980444.1"/>
    </source>
</evidence>
<proteinExistence type="inferred from homology"/>
<dbReference type="PROSITE" id="PS00972">
    <property type="entry name" value="USP_1"/>
    <property type="match status" value="1"/>
</dbReference>
<feature type="compositionally biased region" description="Low complexity" evidence="2">
    <location>
        <begin position="11"/>
        <end position="20"/>
    </location>
</feature>
<dbReference type="Pfam" id="PF00443">
    <property type="entry name" value="UCH"/>
    <property type="match status" value="1"/>
</dbReference>
<comment type="caution">
    <text evidence="4">The sequence shown here is derived from an EMBL/GenBank/DDBJ whole genome shotgun (WGS) entry which is preliminary data.</text>
</comment>
<keyword evidence="5" id="KW-1185">Reference proteome</keyword>
<feature type="domain" description="USP" evidence="3">
    <location>
        <begin position="159"/>
        <end position="526"/>
    </location>
</feature>
<feature type="region of interest" description="Disordered" evidence="2">
    <location>
        <begin position="954"/>
        <end position="981"/>
    </location>
</feature>
<dbReference type="InterPro" id="IPR018200">
    <property type="entry name" value="USP_CS"/>
</dbReference>
<evidence type="ECO:0000313" key="5">
    <source>
        <dbReference type="Proteomes" id="UP001608902"/>
    </source>
</evidence>
<dbReference type="Gene3D" id="3.90.70.10">
    <property type="entry name" value="Cysteine proteinases"/>
    <property type="match status" value="1"/>
</dbReference>
<dbReference type="AlphaFoldDB" id="A0ABD6EKE9"/>
<evidence type="ECO:0000256" key="1">
    <source>
        <dbReference type="ARBA" id="ARBA00009085"/>
    </source>
</evidence>
<name>A0ABD6EKE9_9BILA</name>
<dbReference type="PANTHER" id="PTHR24006:SF702">
    <property type="entry name" value="UBIQUITIN CARBOXYL-TERMINAL HYDROLASE 47"/>
    <property type="match status" value="1"/>
</dbReference>
<accession>A0ABD6EKE9</accession>
<feature type="region of interest" description="Disordered" evidence="2">
    <location>
        <begin position="1"/>
        <end position="70"/>
    </location>
</feature>
<dbReference type="InterPro" id="IPR028889">
    <property type="entry name" value="USP"/>
</dbReference>
<gene>
    <name evidence="4" type="ORF">AB6A40_007153</name>
</gene>
<protein>
    <recommendedName>
        <fullName evidence="3">USP domain-containing protein</fullName>
    </recommendedName>
</protein>
<dbReference type="PROSITE" id="PS50235">
    <property type="entry name" value="USP_3"/>
    <property type="match status" value="1"/>
</dbReference>
<dbReference type="InterPro" id="IPR038765">
    <property type="entry name" value="Papain-like_cys_pep_sf"/>
</dbReference>
<dbReference type="EMBL" id="JBGFUD010005555">
    <property type="protein sequence ID" value="MFH4980444.1"/>
    <property type="molecule type" value="Genomic_DNA"/>
</dbReference>
<evidence type="ECO:0000259" key="3">
    <source>
        <dbReference type="PROSITE" id="PS50235"/>
    </source>
</evidence>
<sequence length="1177" mass="133142">MARKFRRSSSSKHSTPESVSECSNSGKTATKEVMSHDYSAVHSHQESTSQHVTEVSVQGKNVKPATVTETDRRTVDMDERISDNNIFDEIVPVAHEDFESTINCTPQTSNTEPQEEQDNKNHAQSIFPTPKLPWFACAPSIMDTTSVGSNLDDSGHPYVGLVNQAMTCYLNSLIQTLYMTPEFRTAVYEWQFKGDVAEESRSIPRQLQKLFLLLQTSDRESLETRDLTGSFGWSGGEAYDQHDVQELCRIMFDALEQKWRKTKNSSLIQDLYRGTMEDFVKCLVCRKESIRTDYFLDLPLAVKQFGAVEAFKSVEEALQAFIKPEVLDGNNQYFCDRCKRKQNALKGLRITHFPYLLTIQLKRFDFDYTTLHRIKLNDKMTFPHLLNLNEFVYDESKEPKKTWAAAVTAPKSNMKSAPPQPKDYVARAEQQTGRIDPSEVEEILTKEGPYVYELFSVMVHQGSAAGGHYFAYIKNMDQGLWFCFNDSNVTAATIDEIRRTFGGSSGWSGGWSMNNTNAYMLMYRQIDRSRNAKFIKTVDLPAHLKEQLNRWELEEKEKIRQREYVESLVHVYVMYNEGSNQELSEEKRHVRLPYNTKLMDLFNEALSLFKHQDMPDASNIRLLYCKNCNYDISRSFTDEELNEMTLLNLNPSLMTKFPYRPDMYFMLDVKPPEMLQFYEVHETASETVKVIGIDIENVVTYPPMLIQFQESEKIVAMKAKIGQLFTLPPLEVCSMRMIIDKGITNNPTLLLLDNNEETFGNELKRLATTAYNIAMFVDASSGHKTMEDRRKEFQLSVMYKILERKKHGIVLPVLLPSALDFKQAGLTIPCLLAGSRSTTPMTNSKPENAFTGSSCNGTHNLGTTYPTATAFINTTAVSSHFSSTSSNISDDEKEIMDSCSSSISPACTPMVSPSVSDTGDANYSDDKYAVENQEKYERTFAAVMAFSEQSRLNDKNGLATPADAREDDTLGGSSADTVTGGTQTAASVRSCGSLNDIEVLCQTDVEIAINVDGRISVKQLKEWLSDLLSLDAGQFALIKHFTGDEEGYETNANDVSQVQESFGTVKFISIKLRSPLKANEKLIRIVRMELESPDVDKWPTLFEIAVTAETKVRDLLEKCREMLETHCQIVCDVSRLRIRDMVSGYGLPMLSPSDKLGYRGQQFNKTVYLQILTGCSI</sequence>
<dbReference type="InterPro" id="IPR050164">
    <property type="entry name" value="Peptidase_C19"/>
</dbReference>
<comment type="similarity">
    <text evidence="1">Belongs to the peptidase C19 family.</text>
</comment>
<reference evidence="4 5" key="1">
    <citation type="submission" date="2024-08" db="EMBL/GenBank/DDBJ databases">
        <title>Gnathostoma spinigerum genome.</title>
        <authorList>
            <person name="Gonzalez-Bertolin B."/>
            <person name="Monzon S."/>
            <person name="Zaballos A."/>
            <person name="Jimenez P."/>
            <person name="Dekumyoy P."/>
            <person name="Varona S."/>
            <person name="Cuesta I."/>
            <person name="Sumanam S."/>
            <person name="Adisakwattana P."/>
            <person name="Gasser R.B."/>
            <person name="Hernandez-Gonzalez A."/>
            <person name="Young N.D."/>
            <person name="Perteguer M.J."/>
        </authorList>
    </citation>
    <scope>NUCLEOTIDE SEQUENCE [LARGE SCALE GENOMIC DNA]</scope>
    <source>
        <strain evidence="4">AL3</strain>
        <tissue evidence="4">Liver</tissue>
    </source>
</reference>
<dbReference type="SUPFAM" id="SSF54001">
    <property type="entry name" value="Cysteine proteinases"/>
    <property type="match status" value="1"/>
</dbReference>
<feature type="compositionally biased region" description="Polar residues" evidence="2">
    <location>
        <begin position="46"/>
        <end position="59"/>
    </location>
</feature>
<dbReference type="InterPro" id="IPR001394">
    <property type="entry name" value="Peptidase_C19_UCH"/>
</dbReference>
<feature type="compositionally biased region" description="Polar residues" evidence="2">
    <location>
        <begin position="971"/>
        <end position="981"/>
    </location>
</feature>
<dbReference type="Proteomes" id="UP001608902">
    <property type="component" value="Unassembled WGS sequence"/>
</dbReference>
<evidence type="ECO:0000256" key="2">
    <source>
        <dbReference type="SAM" id="MobiDB-lite"/>
    </source>
</evidence>
<organism evidence="4 5">
    <name type="scientific">Gnathostoma spinigerum</name>
    <dbReference type="NCBI Taxonomy" id="75299"/>
    <lineage>
        <taxon>Eukaryota</taxon>
        <taxon>Metazoa</taxon>
        <taxon>Ecdysozoa</taxon>
        <taxon>Nematoda</taxon>
        <taxon>Chromadorea</taxon>
        <taxon>Rhabditida</taxon>
        <taxon>Spirurina</taxon>
        <taxon>Gnathostomatomorpha</taxon>
        <taxon>Gnathostomatoidea</taxon>
        <taxon>Gnathostomatidae</taxon>
        <taxon>Gnathostoma</taxon>
    </lineage>
</organism>
<feature type="region of interest" description="Disordered" evidence="2">
    <location>
        <begin position="103"/>
        <end position="122"/>
    </location>
</feature>